<keyword evidence="3" id="KW-1185">Reference proteome</keyword>
<evidence type="ECO:0000256" key="1">
    <source>
        <dbReference type="SAM" id="MobiDB-lite"/>
    </source>
</evidence>
<evidence type="ECO:0000313" key="2">
    <source>
        <dbReference type="EMBL" id="SMG43423.1"/>
    </source>
</evidence>
<dbReference type="EMBL" id="FXAW01000006">
    <property type="protein sequence ID" value="SMG43423.1"/>
    <property type="molecule type" value="Genomic_DNA"/>
</dbReference>
<keyword evidence="2" id="KW-0251">Elongation factor</keyword>
<organism evidence="2 3">
    <name type="scientific">Marivirga sericea</name>
    <dbReference type="NCBI Taxonomy" id="1028"/>
    <lineage>
        <taxon>Bacteria</taxon>
        <taxon>Pseudomonadati</taxon>
        <taxon>Bacteroidota</taxon>
        <taxon>Cytophagia</taxon>
        <taxon>Cytophagales</taxon>
        <taxon>Marivirgaceae</taxon>
        <taxon>Marivirga</taxon>
    </lineage>
</organism>
<dbReference type="AlphaFoldDB" id="A0A1X7KPV1"/>
<accession>A0A1X7KPV1</accession>
<dbReference type="STRING" id="1028.SAMN05661096_03025"/>
<protein>
    <submittedName>
        <fullName evidence="2">Transcription elongation factor, GreA/GreB family</fullName>
    </submittedName>
</protein>
<feature type="region of interest" description="Disordered" evidence="1">
    <location>
        <begin position="29"/>
        <end position="51"/>
    </location>
</feature>
<proteinExistence type="predicted"/>
<keyword evidence="2" id="KW-0648">Protein biosynthesis</keyword>
<reference evidence="3" key="1">
    <citation type="submission" date="2017-04" db="EMBL/GenBank/DDBJ databases">
        <authorList>
            <person name="Varghese N."/>
            <person name="Submissions S."/>
        </authorList>
    </citation>
    <scope>NUCLEOTIDE SEQUENCE [LARGE SCALE GENOMIC DNA]</scope>
    <source>
        <strain evidence="3">DSM 4125</strain>
    </source>
</reference>
<feature type="compositionally biased region" description="Basic and acidic residues" evidence="1">
    <location>
        <begin position="39"/>
        <end position="51"/>
    </location>
</feature>
<dbReference type="GO" id="GO:0003746">
    <property type="term" value="F:translation elongation factor activity"/>
    <property type="evidence" value="ECO:0007669"/>
    <property type="project" value="UniProtKB-KW"/>
</dbReference>
<sequence>MKSEIIDRCKEDLKLKKLTISQEIEAVRESMGSDTKSSAGDKYETGREMMNQERDKLQSQLSVIDRQLESLNQIKTTKQFVNIDFGAFVKTSVAQYFISISYGKISVQNIDVFLVSPVTPLAQLMMNKQEGDKINWNGKEILIEEVN</sequence>
<name>A0A1X7KPV1_9BACT</name>
<gene>
    <name evidence="2" type="ORF">SAMN05661096_03025</name>
</gene>
<evidence type="ECO:0000313" key="3">
    <source>
        <dbReference type="Proteomes" id="UP000193804"/>
    </source>
</evidence>
<dbReference type="RefSeq" id="WP_085518174.1">
    <property type="nucleotide sequence ID" value="NZ_FXAW01000006.1"/>
</dbReference>
<dbReference type="Proteomes" id="UP000193804">
    <property type="component" value="Unassembled WGS sequence"/>
</dbReference>
<dbReference type="OrthoDB" id="667380at2"/>